<organism evidence="1 2">
    <name type="scientific">Candidatus Uhrbacteria bacterium RIFOXYB2_FULL_57_15</name>
    <dbReference type="NCBI Taxonomy" id="1802422"/>
    <lineage>
        <taxon>Bacteria</taxon>
        <taxon>Candidatus Uhriibacteriota</taxon>
    </lineage>
</organism>
<evidence type="ECO:0000313" key="1">
    <source>
        <dbReference type="EMBL" id="OGL97700.1"/>
    </source>
</evidence>
<evidence type="ECO:0000313" key="2">
    <source>
        <dbReference type="Proteomes" id="UP000176501"/>
    </source>
</evidence>
<dbReference type="EMBL" id="MGFE01000030">
    <property type="protein sequence ID" value="OGL97700.1"/>
    <property type="molecule type" value="Genomic_DNA"/>
</dbReference>
<proteinExistence type="predicted"/>
<protein>
    <submittedName>
        <fullName evidence="1">Uncharacterized protein</fullName>
    </submittedName>
</protein>
<dbReference type="AlphaFoldDB" id="A0A1F7W4M0"/>
<name>A0A1F7W4M0_9BACT</name>
<dbReference type="Proteomes" id="UP000176501">
    <property type="component" value="Unassembled WGS sequence"/>
</dbReference>
<accession>A0A1F7W4M0</accession>
<gene>
    <name evidence="1" type="ORF">A2304_00345</name>
</gene>
<comment type="caution">
    <text evidence="1">The sequence shown here is derived from an EMBL/GenBank/DDBJ whole genome shotgun (WGS) entry which is preliminary data.</text>
</comment>
<sequence>MAHEVINEPVDMLVAFRENRVIPKRMMWNAREYEIKSVNLVHTAREGTKRVFYFSVSDLTNYFKLKLDPEFLEWRLIETYTDG</sequence>
<reference evidence="1 2" key="1">
    <citation type="journal article" date="2016" name="Nat. Commun.">
        <title>Thousands of microbial genomes shed light on interconnected biogeochemical processes in an aquifer system.</title>
        <authorList>
            <person name="Anantharaman K."/>
            <person name="Brown C.T."/>
            <person name="Hug L.A."/>
            <person name="Sharon I."/>
            <person name="Castelle C.J."/>
            <person name="Probst A.J."/>
            <person name="Thomas B.C."/>
            <person name="Singh A."/>
            <person name="Wilkins M.J."/>
            <person name="Karaoz U."/>
            <person name="Brodie E.L."/>
            <person name="Williams K.H."/>
            <person name="Hubbard S.S."/>
            <person name="Banfield J.F."/>
        </authorList>
    </citation>
    <scope>NUCLEOTIDE SEQUENCE [LARGE SCALE GENOMIC DNA]</scope>
</reference>